<comment type="caution">
    <text evidence="1">The sequence shown here is derived from an EMBL/GenBank/DDBJ whole genome shotgun (WGS) entry which is preliminary data.</text>
</comment>
<keyword evidence="2" id="KW-1185">Reference proteome</keyword>
<gene>
    <name evidence="1" type="ORF">Pla100_19690</name>
</gene>
<organism evidence="1 2">
    <name type="scientific">Neorhodopirellula pilleata</name>
    <dbReference type="NCBI Taxonomy" id="2714738"/>
    <lineage>
        <taxon>Bacteria</taxon>
        <taxon>Pseudomonadati</taxon>
        <taxon>Planctomycetota</taxon>
        <taxon>Planctomycetia</taxon>
        <taxon>Pirellulales</taxon>
        <taxon>Pirellulaceae</taxon>
        <taxon>Neorhodopirellula</taxon>
    </lineage>
</organism>
<dbReference type="AlphaFoldDB" id="A0A5C6AKT8"/>
<name>A0A5C6AKT8_9BACT</name>
<dbReference type="Proteomes" id="UP000316213">
    <property type="component" value="Unassembled WGS sequence"/>
</dbReference>
<sequence length="135" mass="15635">MVDSNERLVEPFKGKTLLSLFLQVQVMVHRIRLRHPWTREACTVDDHRVAFTRRFNRPTGLTTTDRLDVEMLGHVGQIVLIELNEQSLQSDTSAEPIRIDVRAAIRDHNELRIVLRRDGDWPELGEVSLRIESEG</sequence>
<evidence type="ECO:0000313" key="2">
    <source>
        <dbReference type="Proteomes" id="UP000316213"/>
    </source>
</evidence>
<proteinExistence type="predicted"/>
<protein>
    <submittedName>
        <fullName evidence="1">Uncharacterized protein</fullName>
    </submittedName>
</protein>
<reference evidence="1 2" key="1">
    <citation type="submission" date="2019-02" db="EMBL/GenBank/DDBJ databases">
        <title>Deep-cultivation of Planctomycetes and their phenomic and genomic characterization uncovers novel biology.</title>
        <authorList>
            <person name="Wiegand S."/>
            <person name="Jogler M."/>
            <person name="Boedeker C."/>
            <person name="Pinto D."/>
            <person name="Vollmers J."/>
            <person name="Rivas-Marin E."/>
            <person name="Kohn T."/>
            <person name="Peeters S.H."/>
            <person name="Heuer A."/>
            <person name="Rast P."/>
            <person name="Oberbeckmann S."/>
            <person name="Bunk B."/>
            <person name="Jeske O."/>
            <person name="Meyerdierks A."/>
            <person name="Storesund J.E."/>
            <person name="Kallscheuer N."/>
            <person name="Luecker S."/>
            <person name="Lage O.M."/>
            <person name="Pohl T."/>
            <person name="Merkel B.J."/>
            <person name="Hornburger P."/>
            <person name="Mueller R.-W."/>
            <person name="Bruemmer F."/>
            <person name="Labrenz M."/>
            <person name="Spormann A.M."/>
            <person name="Op Den Camp H."/>
            <person name="Overmann J."/>
            <person name="Amann R."/>
            <person name="Jetten M.S.M."/>
            <person name="Mascher T."/>
            <person name="Medema M.H."/>
            <person name="Devos D.P."/>
            <person name="Kaster A.-K."/>
            <person name="Ovreas L."/>
            <person name="Rohde M."/>
            <person name="Galperin M.Y."/>
            <person name="Jogler C."/>
        </authorList>
    </citation>
    <scope>NUCLEOTIDE SEQUENCE [LARGE SCALE GENOMIC DNA]</scope>
    <source>
        <strain evidence="1 2">Pla100</strain>
    </source>
</reference>
<evidence type="ECO:0000313" key="1">
    <source>
        <dbReference type="EMBL" id="TWT98803.1"/>
    </source>
</evidence>
<dbReference type="EMBL" id="SJPM01000003">
    <property type="protein sequence ID" value="TWT98803.1"/>
    <property type="molecule type" value="Genomic_DNA"/>
</dbReference>
<accession>A0A5C6AKT8</accession>